<evidence type="ECO:0000313" key="3">
    <source>
        <dbReference type="Proteomes" id="UP001341840"/>
    </source>
</evidence>
<name>A0ABU6XPN7_9FABA</name>
<protein>
    <submittedName>
        <fullName evidence="2">Uncharacterized protein</fullName>
    </submittedName>
</protein>
<accession>A0ABU6XPN7</accession>
<reference evidence="2 3" key="1">
    <citation type="journal article" date="2023" name="Plants (Basel)">
        <title>Bridging the Gap: Combining Genomics and Transcriptomics Approaches to Understand Stylosanthes scabra, an Orphan Legume from the Brazilian Caatinga.</title>
        <authorList>
            <person name="Ferreira-Neto J.R.C."/>
            <person name="da Silva M.D."/>
            <person name="Binneck E."/>
            <person name="de Melo N.F."/>
            <person name="da Silva R.H."/>
            <person name="de Melo A.L.T.M."/>
            <person name="Pandolfi V."/>
            <person name="Bustamante F.O."/>
            <person name="Brasileiro-Vidal A.C."/>
            <person name="Benko-Iseppon A.M."/>
        </authorList>
    </citation>
    <scope>NUCLEOTIDE SEQUENCE [LARGE SCALE GENOMIC DNA]</scope>
    <source>
        <tissue evidence="2">Leaves</tissue>
    </source>
</reference>
<keyword evidence="3" id="KW-1185">Reference proteome</keyword>
<comment type="caution">
    <text evidence="2">The sequence shown here is derived from an EMBL/GenBank/DDBJ whole genome shotgun (WGS) entry which is preliminary data.</text>
</comment>
<evidence type="ECO:0000256" key="1">
    <source>
        <dbReference type="SAM" id="MobiDB-lite"/>
    </source>
</evidence>
<proteinExistence type="predicted"/>
<gene>
    <name evidence="2" type="ORF">PIB30_081154</name>
</gene>
<feature type="region of interest" description="Disordered" evidence="1">
    <location>
        <begin position="38"/>
        <end position="60"/>
    </location>
</feature>
<feature type="compositionally biased region" description="Basic and acidic residues" evidence="1">
    <location>
        <begin position="46"/>
        <end position="60"/>
    </location>
</feature>
<feature type="non-terminal residue" evidence="2">
    <location>
        <position position="104"/>
    </location>
</feature>
<evidence type="ECO:0000313" key="2">
    <source>
        <dbReference type="EMBL" id="MED6200002.1"/>
    </source>
</evidence>
<organism evidence="2 3">
    <name type="scientific">Stylosanthes scabra</name>
    <dbReference type="NCBI Taxonomy" id="79078"/>
    <lineage>
        <taxon>Eukaryota</taxon>
        <taxon>Viridiplantae</taxon>
        <taxon>Streptophyta</taxon>
        <taxon>Embryophyta</taxon>
        <taxon>Tracheophyta</taxon>
        <taxon>Spermatophyta</taxon>
        <taxon>Magnoliopsida</taxon>
        <taxon>eudicotyledons</taxon>
        <taxon>Gunneridae</taxon>
        <taxon>Pentapetalae</taxon>
        <taxon>rosids</taxon>
        <taxon>fabids</taxon>
        <taxon>Fabales</taxon>
        <taxon>Fabaceae</taxon>
        <taxon>Papilionoideae</taxon>
        <taxon>50 kb inversion clade</taxon>
        <taxon>dalbergioids sensu lato</taxon>
        <taxon>Dalbergieae</taxon>
        <taxon>Pterocarpus clade</taxon>
        <taxon>Stylosanthes</taxon>
    </lineage>
</organism>
<dbReference type="Proteomes" id="UP001341840">
    <property type="component" value="Unassembled WGS sequence"/>
</dbReference>
<sequence>MVSSRVVDFFLSERDQRGLQVGHQGKRLSAARRDSIVNSSPCFSSGKEKQSKEKTRQKHGDVSILLHGGRQCSGLFTGLKSSLAASTRQGFKEGKAISTLKSAK</sequence>
<dbReference type="EMBL" id="JASCZI010212653">
    <property type="protein sequence ID" value="MED6200002.1"/>
    <property type="molecule type" value="Genomic_DNA"/>
</dbReference>